<keyword evidence="1" id="KW-0472">Membrane</keyword>
<keyword evidence="1" id="KW-0812">Transmembrane</keyword>
<dbReference type="OMA" id="HIHIQSI"/>
<reference evidence="3" key="1">
    <citation type="submission" date="2005-09" db="EMBL/GenBank/DDBJ databases">
        <title>Annotation of the Aspergillus terreus NIH2624 genome.</title>
        <authorList>
            <person name="Birren B.W."/>
            <person name="Lander E.S."/>
            <person name="Galagan J.E."/>
            <person name="Nusbaum C."/>
            <person name="Devon K."/>
            <person name="Henn M."/>
            <person name="Ma L.-J."/>
            <person name="Jaffe D.B."/>
            <person name="Butler J."/>
            <person name="Alvarez P."/>
            <person name="Gnerre S."/>
            <person name="Grabherr M."/>
            <person name="Kleber M."/>
            <person name="Mauceli E.W."/>
            <person name="Brockman W."/>
            <person name="Rounsley S."/>
            <person name="Young S.K."/>
            <person name="LaButti K."/>
            <person name="Pushparaj V."/>
            <person name="DeCaprio D."/>
            <person name="Crawford M."/>
            <person name="Koehrsen M."/>
            <person name="Engels R."/>
            <person name="Montgomery P."/>
            <person name="Pearson M."/>
            <person name="Howarth C."/>
            <person name="Larson L."/>
            <person name="Luoma S."/>
            <person name="White J."/>
            <person name="Alvarado L."/>
            <person name="Kodira C.D."/>
            <person name="Zeng Q."/>
            <person name="Oleary S."/>
            <person name="Yandava C."/>
            <person name="Denning D.W."/>
            <person name="Nierman W.C."/>
            <person name="Milne T."/>
            <person name="Madden K."/>
        </authorList>
    </citation>
    <scope>NUCLEOTIDE SEQUENCE [LARGE SCALE GENOMIC DNA]</scope>
    <source>
        <strain evidence="3">NIH 2624 / FGSC A1156</strain>
    </source>
</reference>
<gene>
    <name evidence="2" type="ORF">ATEG_01785</name>
</gene>
<dbReference type="Proteomes" id="UP000007963">
    <property type="component" value="Unassembled WGS sequence"/>
</dbReference>
<dbReference type="OrthoDB" id="4160064at2759"/>
<dbReference type="RefSeq" id="XP_001209150.1">
    <property type="nucleotide sequence ID" value="XM_001209150.1"/>
</dbReference>
<evidence type="ECO:0000256" key="1">
    <source>
        <dbReference type="SAM" id="Phobius"/>
    </source>
</evidence>
<dbReference type="eggNOG" id="ENOG502R9J9">
    <property type="taxonomic scope" value="Eukaryota"/>
</dbReference>
<protein>
    <submittedName>
        <fullName evidence="2">Uncharacterized protein</fullName>
    </submittedName>
</protein>
<dbReference type="EMBL" id="CH476595">
    <property type="protein sequence ID" value="EAU38542.1"/>
    <property type="molecule type" value="Genomic_DNA"/>
</dbReference>
<evidence type="ECO:0000313" key="2">
    <source>
        <dbReference type="EMBL" id="EAU38542.1"/>
    </source>
</evidence>
<dbReference type="VEuPathDB" id="FungiDB:ATEG_01785"/>
<feature type="transmembrane region" description="Helical" evidence="1">
    <location>
        <begin position="148"/>
        <end position="170"/>
    </location>
</feature>
<evidence type="ECO:0000313" key="3">
    <source>
        <dbReference type="Proteomes" id="UP000007963"/>
    </source>
</evidence>
<organism evidence="2 3">
    <name type="scientific">Aspergillus terreus (strain NIH 2624 / FGSC A1156)</name>
    <dbReference type="NCBI Taxonomy" id="341663"/>
    <lineage>
        <taxon>Eukaryota</taxon>
        <taxon>Fungi</taxon>
        <taxon>Dikarya</taxon>
        <taxon>Ascomycota</taxon>
        <taxon>Pezizomycotina</taxon>
        <taxon>Eurotiomycetes</taxon>
        <taxon>Eurotiomycetidae</taxon>
        <taxon>Eurotiales</taxon>
        <taxon>Aspergillaceae</taxon>
        <taxon>Aspergillus</taxon>
        <taxon>Aspergillus subgen. Circumdati</taxon>
    </lineage>
</organism>
<dbReference type="HOGENOM" id="CLU_1806749_0_0_1"/>
<dbReference type="AlphaFoldDB" id="Q0CWZ9"/>
<name>Q0CWZ9_ASPTN</name>
<sequence>MSVVYEAANPMIKDSSNRKRHIHIQSIMQTLFSIARMTLGLGLLAIPKPVAHVFLVPFTREATIACRMAGARDLVLGALLYASRPWRSTALMNKTTDPSEHPLLSDNGQFREQIGENHTKRALLAGMVVDGIDILSVLWCYLDGTLPIEAVATLGGGACLFCGLGAYCWYSVSSKHE</sequence>
<proteinExistence type="predicted"/>
<dbReference type="GeneID" id="4315595"/>
<feature type="transmembrane region" description="Helical" evidence="1">
    <location>
        <begin position="122"/>
        <end position="142"/>
    </location>
</feature>
<keyword evidence="1" id="KW-1133">Transmembrane helix</keyword>
<accession>Q0CWZ9</accession>